<gene>
    <name evidence="1" type="ORF">UV42_C0050G0020</name>
</gene>
<protein>
    <submittedName>
        <fullName evidence="1">Uncharacterized protein</fullName>
    </submittedName>
</protein>
<name>A0A0G1E7N6_9BACT</name>
<feature type="non-terminal residue" evidence="1">
    <location>
        <position position="28"/>
    </location>
</feature>
<proteinExistence type="predicted"/>
<dbReference type="EMBL" id="LCEK01000050">
    <property type="protein sequence ID" value="KKS70568.1"/>
    <property type="molecule type" value="Genomic_DNA"/>
</dbReference>
<reference evidence="1 2" key="1">
    <citation type="journal article" date="2015" name="Nature">
        <title>rRNA introns, odd ribosomes, and small enigmatic genomes across a large radiation of phyla.</title>
        <authorList>
            <person name="Brown C.T."/>
            <person name="Hug L.A."/>
            <person name="Thomas B.C."/>
            <person name="Sharon I."/>
            <person name="Castelle C.J."/>
            <person name="Singh A."/>
            <person name="Wilkins M.J."/>
            <person name="Williams K.H."/>
            <person name="Banfield J.F."/>
        </authorList>
    </citation>
    <scope>NUCLEOTIDE SEQUENCE [LARGE SCALE GENOMIC DNA]</scope>
</reference>
<organism evidence="1 2">
    <name type="scientific">Candidatus Magasanikbacteria bacterium GW2011_GWE2_42_7</name>
    <dbReference type="NCBI Taxonomy" id="1619052"/>
    <lineage>
        <taxon>Bacteria</taxon>
        <taxon>Candidatus Magasanikiibacteriota</taxon>
    </lineage>
</organism>
<evidence type="ECO:0000313" key="2">
    <source>
        <dbReference type="Proteomes" id="UP000033867"/>
    </source>
</evidence>
<accession>A0A0G1E7N6</accession>
<comment type="caution">
    <text evidence="1">The sequence shown here is derived from an EMBL/GenBank/DDBJ whole genome shotgun (WGS) entry which is preliminary data.</text>
</comment>
<dbReference type="Proteomes" id="UP000033867">
    <property type="component" value="Unassembled WGS sequence"/>
</dbReference>
<evidence type="ECO:0000313" key="1">
    <source>
        <dbReference type="EMBL" id="KKS70568.1"/>
    </source>
</evidence>
<sequence length="28" mass="3199">MDPVKEPTRRLENVVVSISRTGRMSINL</sequence>
<dbReference type="AlphaFoldDB" id="A0A0G1E7N6"/>